<evidence type="ECO:0000313" key="3">
    <source>
        <dbReference type="Proteomes" id="UP001187531"/>
    </source>
</evidence>
<sequence>PSQRFPSFNSARHFRSAPSGTFKSDNPVVACALTMGARYAFQTAVSAAIFRGISYGVGIFGATASMLVYHHQRIPVFGPFVQRLRRIATEGGIVSNLEESFWRLIGFLFSDGLSPQ</sequence>
<organism evidence="2 3">
    <name type="scientific">Artemia franciscana</name>
    <name type="common">Brine shrimp</name>
    <name type="synonym">Artemia sanfranciscana</name>
    <dbReference type="NCBI Taxonomy" id="6661"/>
    <lineage>
        <taxon>Eukaryota</taxon>
        <taxon>Metazoa</taxon>
        <taxon>Ecdysozoa</taxon>
        <taxon>Arthropoda</taxon>
        <taxon>Crustacea</taxon>
        <taxon>Branchiopoda</taxon>
        <taxon>Anostraca</taxon>
        <taxon>Artemiidae</taxon>
        <taxon>Artemia</taxon>
    </lineage>
</organism>
<evidence type="ECO:0000313" key="2">
    <source>
        <dbReference type="EMBL" id="KAK2724837.1"/>
    </source>
</evidence>
<name>A0AA88IN82_ARTSF</name>
<dbReference type="Proteomes" id="UP001187531">
    <property type="component" value="Unassembled WGS sequence"/>
</dbReference>
<reference evidence="2" key="1">
    <citation type="submission" date="2023-07" db="EMBL/GenBank/DDBJ databases">
        <title>Chromosome-level genome assembly of Artemia franciscana.</title>
        <authorList>
            <person name="Jo E."/>
        </authorList>
    </citation>
    <scope>NUCLEOTIDE SEQUENCE</scope>
    <source>
        <tissue evidence="2">Whole body</tissue>
    </source>
</reference>
<accession>A0AA88IN82</accession>
<comment type="caution">
    <text evidence="2">The sequence shown here is derived from an EMBL/GenBank/DDBJ whole genome shotgun (WGS) entry which is preliminary data.</text>
</comment>
<dbReference type="EMBL" id="JAVRJZ010000003">
    <property type="protein sequence ID" value="KAK2724837.1"/>
    <property type="molecule type" value="Genomic_DNA"/>
</dbReference>
<feature type="region of interest" description="Disordered" evidence="1">
    <location>
        <begin position="1"/>
        <end position="23"/>
    </location>
</feature>
<gene>
    <name evidence="2" type="ORF">QYM36_001342</name>
</gene>
<protein>
    <submittedName>
        <fullName evidence="2">Uncharacterized protein</fullName>
    </submittedName>
</protein>
<evidence type="ECO:0000256" key="1">
    <source>
        <dbReference type="SAM" id="MobiDB-lite"/>
    </source>
</evidence>
<dbReference type="AlphaFoldDB" id="A0AA88IN82"/>
<feature type="compositionally biased region" description="Polar residues" evidence="1">
    <location>
        <begin position="1"/>
        <end position="10"/>
    </location>
</feature>
<proteinExistence type="predicted"/>
<feature type="non-terminal residue" evidence="2">
    <location>
        <position position="1"/>
    </location>
</feature>
<keyword evidence="3" id="KW-1185">Reference proteome</keyword>